<sequence>MHMLEGDPYPSTMSGFRGTRDPKSFITRSRSGRKKKRVKFEVLQPKPNSRKLPAEVYYPNRDSMRVHGTFTTVIKVWKEISTIPPVRDAVVNILGQFIKISLGNSYNQLIQTLKEREGLAEFLDCEKFVVGEGRETYALYWAEQTLEVGRMLTDSQKMGNIDLLESTALRAGITPMVVTSVSVHSISQDFSLPSEAEGPDPGWYMEWTGRREMFPIAHLRDPPPMSSSYDAEELWHLTHGIRRLVLVESVRDALRLQELTDENDTPKKNLDSVDEQLYAHDLQLRRGCDVRVVQRPPGGGARTRQCGSGLRTREGDTSRRGWGTGDDSE</sequence>
<feature type="region of interest" description="Disordered" evidence="1">
    <location>
        <begin position="1"/>
        <end position="33"/>
    </location>
</feature>
<comment type="caution">
    <text evidence="2">The sequence shown here is derived from an EMBL/GenBank/DDBJ whole genome shotgun (WGS) entry which is preliminary data.</text>
</comment>
<proteinExistence type="predicted"/>
<organism evidence="2 3">
    <name type="scientific">Kingdonia uniflora</name>
    <dbReference type="NCBI Taxonomy" id="39325"/>
    <lineage>
        <taxon>Eukaryota</taxon>
        <taxon>Viridiplantae</taxon>
        <taxon>Streptophyta</taxon>
        <taxon>Embryophyta</taxon>
        <taxon>Tracheophyta</taxon>
        <taxon>Spermatophyta</taxon>
        <taxon>Magnoliopsida</taxon>
        <taxon>Ranunculales</taxon>
        <taxon>Circaeasteraceae</taxon>
        <taxon>Kingdonia</taxon>
    </lineage>
</organism>
<reference evidence="2 3" key="1">
    <citation type="journal article" date="2020" name="IScience">
        <title>Genome Sequencing of the Endangered Kingdonia uniflora (Circaeasteraceae, Ranunculales) Reveals Potential Mechanisms of Evolutionary Specialization.</title>
        <authorList>
            <person name="Sun Y."/>
            <person name="Deng T."/>
            <person name="Zhang A."/>
            <person name="Moore M.J."/>
            <person name="Landis J.B."/>
            <person name="Lin N."/>
            <person name="Zhang H."/>
            <person name="Zhang X."/>
            <person name="Huang J."/>
            <person name="Zhang X."/>
            <person name="Sun H."/>
            <person name="Wang H."/>
        </authorList>
    </citation>
    <scope>NUCLEOTIDE SEQUENCE [LARGE SCALE GENOMIC DNA]</scope>
    <source>
        <strain evidence="2">TB1705</strain>
        <tissue evidence="2">Leaf</tissue>
    </source>
</reference>
<accession>A0A7J7KVE7</accession>
<dbReference type="Proteomes" id="UP000541444">
    <property type="component" value="Unassembled WGS sequence"/>
</dbReference>
<evidence type="ECO:0000313" key="2">
    <source>
        <dbReference type="EMBL" id="KAF6134335.1"/>
    </source>
</evidence>
<feature type="region of interest" description="Disordered" evidence="1">
    <location>
        <begin position="293"/>
        <end position="329"/>
    </location>
</feature>
<dbReference type="OrthoDB" id="2010765at2759"/>
<keyword evidence="3" id="KW-1185">Reference proteome</keyword>
<dbReference type="AlphaFoldDB" id="A0A7J7KVE7"/>
<gene>
    <name evidence="2" type="ORF">GIB67_005727</name>
</gene>
<evidence type="ECO:0000313" key="3">
    <source>
        <dbReference type="Proteomes" id="UP000541444"/>
    </source>
</evidence>
<evidence type="ECO:0000256" key="1">
    <source>
        <dbReference type="SAM" id="MobiDB-lite"/>
    </source>
</evidence>
<dbReference type="EMBL" id="JACGCM010002866">
    <property type="protein sequence ID" value="KAF6134335.1"/>
    <property type="molecule type" value="Genomic_DNA"/>
</dbReference>
<protein>
    <submittedName>
        <fullName evidence="2">Uncharacterized protein</fullName>
    </submittedName>
</protein>
<name>A0A7J7KVE7_9MAGN</name>